<dbReference type="SUPFAM" id="SSF53067">
    <property type="entry name" value="Actin-like ATPase domain"/>
    <property type="match status" value="1"/>
</dbReference>
<dbReference type="Pfam" id="PF00814">
    <property type="entry name" value="TsaD"/>
    <property type="match status" value="1"/>
</dbReference>
<proteinExistence type="predicted"/>
<dbReference type="InterPro" id="IPR022496">
    <property type="entry name" value="T6A_TsaB"/>
</dbReference>
<evidence type="ECO:0000259" key="2">
    <source>
        <dbReference type="Pfam" id="PF00814"/>
    </source>
</evidence>
<evidence type="ECO:0000313" key="4">
    <source>
        <dbReference type="Proteomes" id="UP001241747"/>
    </source>
</evidence>
<dbReference type="EMBL" id="JAUSVY010000005">
    <property type="protein sequence ID" value="MDQ0505769.1"/>
    <property type="molecule type" value="Genomic_DNA"/>
</dbReference>
<dbReference type="Gene3D" id="3.30.420.40">
    <property type="match status" value="2"/>
</dbReference>
<evidence type="ECO:0000313" key="3">
    <source>
        <dbReference type="EMBL" id="MDQ0505769.1"/>
    </source>
</evidence>
<name>A0ABU0LF66_XANAG</name>
<dbReference type="InterPro" id="IPR000905">
    <property type="entry name" value="Gcp-like_dom"/>
</dbReference>
<reference evidence="3 4" key="1">
    <citation type="submission" date="2023-07" db="EMBL/GenBank/DDBJ databases">
        <title>Genomic Encyclopedia of Type Strains, Phase IV (KMG-IV): sequencing the most valuable type-strain genomes for metagenomic binning, comparative biology and taxonomic classification.</title>
        <authorList>
            <person name="Goeker M."/>
        </authorList>
    </citation>
    <scope>NUCLEOTIDE SEQUENCE [LARGE SCALE GENOMIC DNA]</scope>
    <source>
        <strain evidence="3 4">DSM 3770</strain>
    </source>
</reference>
<evidence type="ECO:0000256" key="1">
    <source>
        <dbReference type="SAM" id="MobiDB-lite"/>
    </source>
</evidence>
<feature type="domain" description="Gcp-like" evidence="2">
    <location>
        <begin position="36"/>
        <end position="150"/>
    </location>
</feature>
<protein>
    <submittedName>
        <fullName evidence="3">tRNA threonylcarbamoyladenosine biosynthesis protein TsaB</fullName>
    </submittedName>
</protein>
<organism evidence="3 4">
    <name type="scientific">Xanthobacter agilis</name>
    <dbReference type="NCBI Taxonomy" id="47492"/>
    <lineage>
        <taxon>Bacteria</taxon>
        <taxon>Pseudomonadati</taxon>
        <taxon>Pseudomonadota</taxon>
        <taxon>Alphaproteobacteria</taxon>
        <taxon>Hyphomicrobiales</taxon>
        <taxon>Xanthobacteraceae</taxon>
        <taxon>Xanthobacter</taxon>
    </lineage>
</organism>
<keyword evidence="4" id="KW-1185">Reference proteome</keyword>
<dbReference type="PANTHER" id="PTHR11735">
    <property type="entry name" value="TRNA N6-ADENOSINE THREONYLCARBAMOYLTRANSFERASE"/>
    <property type="match status" value="1"/>
</dbReference>
<dbReference type="InterPro" id="IPR043129">
    <property type="entry name" value="ATPase_NBD"/>
</dbReference>
<comment type="caution">
    <text evidence="3">The sequence shown here is derived from an EMBL/GenBank/DDBJ whole genome shotgun (WGS) entry which is preliminary data.</text>
</comment>
<dbReference type="NCBIfam" id="TIGR03725">
    <property type="entry name" value="T6A_YeaZ"/>
    <property type="match status" value="1"/>
</dbReference>
<accession>A0ABU0LF66</accession>
<feature type="region of interest" description="Disordered" evidence="1">
    <location>
        <begin position="210"/>
        <end position="229"/>
    </location>
</feature>
<sequence length="229" mass="23609">MFMFVLAIDTALSACSAAVLDAESDSIVAGDSLLMDRGHAEALIPLVQRVMEDAGLDFEHIGRVAVTVGPGSFTGLRVGLSAARGFALAANRPVVGVTTLAALAAPFLALDDAVPVVAAIDAKHGHVFLQMFGVGGRTLIAPKVTSVREAARAVAIGPARLVGSGARLLAEAWPSGEAPPLHVDDVPAPDVAWVARLGVAADPEAALPKPLYLRPPDAKPQDKARIARR</sequence>
<dbReference type="PANTHER" id="PTHR11735:SF11">
    <property type="entry name" value="TRNA THREONYLCARBAMOYLADENOSINE BIOSYNTHESIS PROTEIN TSAB"/>
    <property type="match status" value="1"/>
</dbReference>
<gene>
    <name evidence="3" type="ORF">QOZ94_002569</name>
</gene>
<feature type="compositionally biased region" description="Basic and acidic residues" evidence="1">
    <location>
        <begin position="216"/>
        <end position="229"/>
    </location>
</feature>
<dbReference type="Proteomes" id="UP001241747">
    <property type="component" value="Unassembled WGS sequence"/>
</dbReference>